<dbReference type="EMBL" id="VSSQ01026947">
    <property type="protein sequence ID" value="MPM75907.1"/>
    <property type="molecule type" value="Genomic_DNA"/>
</dbReference>
<dbReference type="AlphaFoldDB" id="A0A645CG29"/>
<comment type="caution">
    <text evidence="2">The sequence shown here is derived from an EMBL/GenBank/DDBJ whole genome shotgun (WGS) entry which is preliminary data.</text>
</comment>
<name>A0A645CG29_9ZZZZ</name>
<sequence>MDGAKRVGHVQLRHGGQVLCKLRVVFRLPRLKPGVFQQQNLAGLQRFGLRLRVGTHGVGGKNHFPAQKLPQPLCHGGQTQLHFPLSLGLPHVGAGDDRRAVFQQILNGGQRRRDALVAGNGAGGFVQRHVKIAPQQDLFACYVHVPDGFLVVVHKASSLSMSARPTGGAQGRAVPQAARVRRPRSD</sequence>
<reference evidence="2" key="1">
    <citation type="submission" date="2019-08" db="EMBL/GenBank/DDBJ databases">
        <authorList>
            <person name="Kucharzyk K."/>
            <person name="Murdoch R.W."/>
            <person name="Higgins S."/>
            <person name="Loffler F."/>
        </authorList>
    </citation>
    <scope>NUCLEOTIDE SEQUENCE</scope>
</reference>
<dbReference type="AntiFam" id="ANF00180">
    <property type="entry name" value="Shadow ORF (opposite PGK1)"/>
</dbReference>
<evidence type="ECO:0000313" key="2">
    <source>
        <dbReference type="EMBL" id="MPM75907.1"/>
    </source>
</evidence>
<proteinExistence type="predicted"/>
<gene>
    <name evidence="2" type="ORF">SDC9_122902</name>
</gene>
<accession>A0A645CG29</accession>
<feature type="region of interest" description="Disordered" evidence="1">
    <location>
        <begin position="161"/>
        <end position="186"/>
    </location>
</feature>
<organism evidence="2">
    <name type="scientific">bioreactor metagenome</name>
    <dbReference type="NCBI Taxonomy" id="1076179"/>
    <lineage>
        <taxon>unclassified sequences</taxon>
        <taxon>metagenomes</taxon>
        <taxon>ecological metagenomes</taxon>
    </lineage>
</organism>
<evidence type="ECO:0000256" key="1">
    <source>
        <dbReference type="SAM" id="MobiDB-lite"/>
    </source>
</evidence>
<protein>
    <submittedName>
        <fullName evidence="2">Uncharacterized protein</fullName>
    </submittedName>
</protein>